<protein>
    <submittedName>
        <fullName evidence="6">Multicopper oxidase domain-containing protein</fullName>
    </submittedName>
</protein>
<evidence type="ECO:0000313" key="6">
    <source>
        <dbReference type="EMBL" id="MVT77549.1"/>
    </source>
</evidence>
<dbReference type="AlphaFoldDB" id="A0A844TL83"/>
<keyword evidence="2" id="KW-0560">Oxidoreductase</keyword>
<accession>A0A844TL83</accession>
<dbReference type="CDD" id="cd13900">
    <property type="entry name" value="CuRO_3_Tth-MCO_like"/>
    <property type="match status" value="1"/>
</dbReference>
<proteinExistence type="predicted"/>
<feature type="domain" description="Plastocyanin-like" evidence="5">
    <location>
        <begin position="155"/>
        <end position="226"/>
    </location>
</feature>
<dbReference type="InterPro" id="IPR002355">
    <property type="entry name" value="Cu_oxidase_Cu_BS"/>
</dbReference>
<feature type="domain" description="Plastocyanin-like" evidence="4">
    <location>
        <begin position="419"/>
        <end position="530"/>
    </location>
</feature>
<name>A0A844TL83_9BRAD</name>
<dbReference type="PANTHER" id="PTHR11709">
    <property type="entry name" value="MULTI-COPPER OXIDASE"/>
    <property type="match status" value="1"/>
</dbReference>
<gene>
    <name evidence="6" type="ORF">GPL20_31610</name>
</gene>
<evidence type="ECO:0000259" key="5">
    <source>
        <dbReference type="Pfam" id="PF07732"/>
    </source>
</evidence>
<dbReference type="EMBL" id="WQNE01000036">
    <property type="protein sequence ID" value="MVT77549.1"/>
    <property type="molecule type" value="Genomic_DNA"/>
</dbReference>
<dbReference type="PROSITE" id="PS00079">
    <property type="entry name" value="MULTICOPPER_OXIDASE1"/>
    <property type="match status" value="1"/>
</dbReference>
<dbReference type="PROSITE" id="PS00080">
    <property type="entry name" value="MULTICOPPER_OXIDASE2"/>
    <property type="match status" value="1"/>
</dbReference>
<dbReference type="CDD" id="cd13853">
    <property type="entry name" value="CuRO_1_Tth-MCO_like"/>
    <property type="match status" value="1"/>
</dbReference>
<dbReference type="Pfam" id="PF00394">
    <property type="entry name" value="Cu-oxidase"/>
    <property type="match status" value="1"/>
</dbReference>
<dbReference type="Pfam" id="PF07732">
    <property type="entry name" value="Cu-oxidase_3"/>
    <property type="match status" value="1"/>
</dbReference>
<dbReference type="InterPro" id="IPR045087">
    <property type="entry name" value="Cu-oxidase_fam"/>
</dbReference>
<dbReference type="Gene3D" id="2.60.40.420">
    <property type="entry name" value="Cupredoxins - blue copper proteins"/>
    <property type="match status" value="3"/>
</dbReference>
<dbReference type="Proteomes" id="UP000449969">
    <property type="component" value="Unassembled WGS sequence"/>
</dbReference>
<dbReference type="PROSITE" id="PS51318">
    <property type="entry name" value="TAT"/>
    <property type="match status" value="1"/>
</dbReference>
<dbReference type="SUPFAM" id="SSF56762">
    <property type="entry name" value="HydB/Nqo4-like"/>
    <property type="match status" value="1"/>
</dbReference>
<evidence type="ECO:0000256" key="1">
    <source>
        <dbReference type="ARBA" id="ARBA00022723"/>
    </source>
</evidence>
<keyword evidence="1" id="KW-0479">Metal-binding</keyword>
<reference evidence="6 7" key="1">
    <citation type="submission" date="2019-12" db="EMBL/GenBank/DDBJ databases">
        <title>Draft genome sequences Bradyrhizobium cajani AMBPC1010, Bradyrhizobium pachyrhizi AMBPC1040 and Bradyrhizobium yuanmingense ALSPC3051, three plant growth promoting strains isolated from nodules of Cajanus cajan L. in Dominican Republic.</title>
        <authorList>
            <person name="Flores-Felix J.D."/>
            <person name="Araujo J."/>
            <person name="Diaz-Alcantara C."/>
            <person name="Gonzalez-Andres F."/>
            <person name="Velazquez E."/>
        </authorList>
    </citation>
    <scope>NUCLEOTIDE SEQUENCE [LARGE SCALE GENOMIC DNA]</scope>
    <source>
        <strain evidence="6 7">1010</strain>
    </source>
</reference>
<dbReference type="InterPro" id="IPR011707">
    <property type="entry name" value="Cu-oxidase-like_N"/>
</dbReference>
<evidence type="ECO:0000313" key="7">
    <source>
        <dbReference type="Proteomes" id="UP000449969"/>
    </source>
</evidence>
<dbReference type="InterPro" id="IPR011706">
    <property type="entry name" value="Cu-oxidase_C"/>
</dbReference>
<dbReference type="RefSeq" id="WP_157335160.1">
    <property type="nucleotide sequence ID" value="NZ_JANADL010000006.1"/>
</dbReference>
<dbReference type="InterPro" id="IPR033138">
    <property type="entry name" value="Cu_oxidase_CS"/>
</dbReference>
<sequence>MQHDPSDGSSASFVTGTTTLSRRQLLGAAGALSLMAGTATAQHAMHNHAGASHTADMSPTMGMVPEPPVPAMDQPLVEPEVRRSVDGVLSTTLRVGYAYRQIGGVRLYVRSYEGGSPGPTLRMKPGETLRIKMINDLPPNRDGLPADISHPHQFNNTNFHFHGAHASPSGIADNVMRSMAPGHSYNIEIALPADHTRGTYWYHPHHHGSADIQMSSGMVGAVIVEGDFADVPEIVAARERLLVLSQVVFDASGMIENFETLFPETATRFLAINGQRRPVIEMRPGEVQRWRILNAAYQDDMLLDLEKHELHAIAYDGIQLGAVQPLKQLLIAPGQRADILVKAGGPGTYGFNAAPYDQGHPSPVGPLARVVVSGAPMDMKLPRALPPAPLASIKDTEITNRRKVVLSATAPEADAAGHWQEFGFFIDGKKFDPARIDHRVKLGAVEEWTIVNTHEHDDHVFHIHTNPFQVVSVNGKPLATPEWRDSVIVERKGGQVVFRSRFLDFTGVFMLHCHMMNHEEMGMMQTVEVYKP</sequence>
<dbReference type="InterPro" id="IPR006311">
    <property type="entry name" value="TAT_signal"/>
</dbReference>
<dbReference type="PANTHER" id="PTHR11709:SF518">
    <property type="entry name" value="MULTICOPPER OXIDASE"/>
    <property type="match status" value="1"/>
</dbReference>
<dbReference type="OrthoDB" id="9757546at2"/>
<dbReference type="InterPro" id="IPR029014">
    <property type="entry name" value="NiFe-Hase_large"/>
</dbReference>
<dbReference type="InterPro" id="IPR008972">
    <property type="entry name" value="Cupredoxin"/>
</dbReference>
<dbReference type="Pfam" id="PF07731">
    <property type="entry name" value="Cu-oxidase_2"/>
    <property type="match status" value="1"/>
</dbReference>
<dbReference type="GO" id="GO:0016491">
    <property type="term" value="F:oxidoreductase activity"/>
    <property type="evidence" value="ECO:0007669"/>
    <property type="project" value="UniProtKB-KW"/>
</dbReference>
<evidence type="ECO:0000259" key="4">
    <source>
        <dbReference type="Pfam" id="PF07731"/>
    </source>
</evidence>
<dbReference type="SUPFAM" id="SSF49503">
    <property type="entry name" value="Cupredoxins"/>
    <property type="match status" value="3"/>
</dbReference>
<dbReference type="InterPro" id="IPR001117">
    <property type="entry name" value="Cu-oxidase_2nd"/>
</dbReference>
<evidence type="ECO:0000259" key="3">
    <source>
        <dbReference type="Pfam" id="PF00394"/>
    </source>
</evidence>
<keyword evidence="7" id="KW-1185">Reference proteome</keyword>
<organism evidence="6 7">
    <name type="scientific">Bradyrhizobium cajani</name>
    <dbReference type="NCBI Taxonomy" id="1928661"/>
    <lineage>
        <taxon>Bacteria</taxon>
        <taxon>Pseudomonadati</taxon>
        <taxon>Pseudomonadota</taxon>
        <taxon>Alphaproteobacteria</taxon>
        <taxon>Hyphomicrobiales</taxon>
        <taxon>Nitrobacteraceae</taxon>
        <taxon>Bradyrhizobium</taxon>
    </lineage>
</organism>
<comment type="caution">
    <text evidence="6">The sequence shown here is derived from an EMBL/GenBank/DDBJ whole genome shotgun (WGS) entry which is preliminary data.</text>
</comment>
<dbReference type="GO" id="GO:0005507">
    <property type="term" value="F:copper ion binding"/>
    <property type="evidence" value="ECO:0007669"/>
    <property type="project" value="InterPro"/>
</dbReference>
<feature type="domain" description="Plastocyanin-like" evidence="3">
    <location>
        <begin position="269"/>
        <end position="357"/>
    </location>
</feature>
<evidence type="ECO:0000256" key="2">
    <source>
        <dbReference type="ARBA" id="ARBA00023002"/>
    </source>
</evidence>